<feature type="binding site" evidence="5">
    <location>
        <position position="82"/>
    </location>
    <ligand>
        <name>Mg(2+)</name>
        <dbReference type="ChEBI" id="CHEBI:18420"/>
        <label>1</label>
        <note>catalytic</note>
    </ligand>
</feature>
<evidence type="ECO:0000256" key="4">
    <source>
        <dbReference type="ARBA" id="ARBA00022842"/>
    </source>
</evidence>
<accession>A0AAE3B7Q3</accession>
<keyword evidence="3" id="KW-0378">Hydrolase</keyword>
<dbReference type="RefSeq" id="WP_203242748.1">
    <property type="nucleotide sequence ID" value="NZ_JAFBRH010000003.1"/>
</dbReference>
<comment type="cofactor">
    <cofactor evidence="5">
        <name>Mg(2+)</name>
        <dbReference type="ChEBI" id="CHEBI:18420"/>
    </cofactor>
</comment>
<dbReference type="PANTHER" id="PTHR20854">
    <property type="entry name" value="INOSITOL MONOPHOSPHATASE"/>
    <property type="match status" value="1"/>
</dbReference>
<dbReference type="CDD" id="cd01637">
    <property type="entry name" value="IMPase_like"/>
    <property type="match status" value="1"/>
</dbReference>
<dbReference type="GO" id="GO:0008934">
    <property type="term" value="F:inositol monophosphate 1-phosphatase activity"/>
    <property type="evidence" value="ECO:0007669"/>
    <property type="project" value="TreeGrafter"/>
</dbReference>
<dbReference type="Pfam" id="PF00459">
    <property type="entry name" value="Inositol_P"/>
    <property type="match status" value="1"/>
</dbReference>
<dbReference type="GO" id="GO:0006020">
    <property type="term" value="P:inositol metabolic process"/>
    <property type="evidence" value="ECO:0007669"/>
    <property type="project" value="TreeGrafter"/>
</dbReference>
<evidence type="ECO:0000256" key="5">
    <source>
        <dbReference type="PIRSR" id="PIRSR600760-2"/>
    </source>
</evidence>
<keyword evidence="4 5" id="KW-0460">Magnesium</keyword>
<dbReference type="GO" id="GO:0046854">
    <property type="term" value="P:phosphatidylinositol phosphate biosynthetic process"/>
    <property type="evidence" value="ECO:0007669"/>
    <property type="project" value="InterPro"/>
</dbReference>
<keyword evidence="7" id="KW-1185">Reference proteome</keyword>
<dbReference type="GO" id="GO:0046872">
    <property type="term" value="F:metal ion binding"/>
    <property type="evidence" value="ECO:0007669"/>
    <property type="project" value="UniProtKB-KW"/>
</dbReference>
<keyword evidence="2 5" id="KW-0479">Metal-binding</keyword>
<evidence type="ECO:0000313" key="6">
    <source>
        <dbReference type="EMBL" id="MBM1714781.1"/>
    </source>
</evidence>
<organism evidence="6 7">
    <name type="scientific">Sulfitobacter geojensis</name>
    <dbReference type="NCBI Taxonomy" id="1342299"/>
    <lineage>
        <taxon>Bacteria</taxon>
        <taxon>Pseudomonadati</taxon>
        <taxon>Pseudomonadota</taxon>
        <taxon>Alphaproteobacteria</taxon>
        <taxon>Rhodobacterales</taxon>
        <taxon>Roseobacteraceae</taxon>
        <taxon>Sulfitobacter</taxon>
    </lineage>
</organism>
<proteinExistence type="inferred from homology"/>
<dbReference type="Proteomes" id="UP000732193">
    <property type="component" value="Unassembled WGS sequence"/>
</dbReference>
<evidence type="ECO:0000256" key="3">
    <source>
        <dbReference type="ARBA" id="ARBA00022801"/>
    </source>
</evidence>
<feature type="binding site" evidence="5">
    <location>
        <position position="107"/>
    </location>
    <ligand>
        <name>Mg(2+)</name>
        <dbReference type="ChEBI" id="CHEBI:18420"/>
        <label>1</label>
        <note>catalytic</note>
    </ligand>
</feature>
<dbReference type="GO" id="GO:0007165">
    <property type="term" value="P:signal transduction"/>
    <property type="evidence" value="ECO:0007669"/>
    <property type="project" value="TreeGrafter"/>
</dbReference>
<dbReference type="Gene3D" id="3.30.540.10">
    <property type="entry name" value="Fructose-1,6-Bisphosphatase, subunit A, domain 1"/>
    <property type="match status" value="1"/>
</dbReference>
<evidence type="ECO:0000256" key="2">
    <source>
        <dbReference type="ARBA" id="ARBA00022723"/>
    </source>
</evidence>
<dbReference type="InterPro" id="IPR020550">
    <property type="entry name" value="Inositol_monophosphatase_CS"/>
</dbReference>
<dbReference type="PROSITE" id="PS00629">
    <property type="entry name" value="IMP_1"/>
    <property type="match status" value="1"/>
</dbReference>
<comment type="similarity">
    <text evidence="1">Belongs to the inositol monophosphatase superfamily.</text>
</comment>
<comment type="caution">
    <text evidence="6">The sequence shown here is derived from an EMBL/GenBank/DDBJ whole genome shotgun (WGS) entry which is preliminary data.</text>
</comment>
<gene>
    <name evidence="6" type="ORF">JQV55_14515</name>
</gene>
<dbReference type="PRINTS" id="PR00377">
    <property type="entry name" value="IMPHPHTASES"/>
</dbReference>
<feature type="binding site" evidence="5">
    <location>
        <position position="105"/>
    </location>
    <ligand>
        <name>Mg(2+)</name>
        <dbReference type="ChEBI" id="CHEBI:18420"/>
        <label>1</label>
        <note>catalytic</note>
    </ligand>
</feature>
<sequence>MSTTLPATLPKAVSAAQQQHIVNIVRRAAKAEIMPRFRSLSASDIRTKSHANDLVTAADTAAEMMITRALQIAFPTALVVGEEAVADNPALLDQIADAPLAFIIDPIDGTWNYAHGMAIFGVIIAVTQFGKPAFGLIYDPVADDWVIADEETPARMETAANNPRTLKASMGKPLGALIGYVPLHMFAKEHQAKMAVALTGFTRSHPLGCSAHEYRMIAQGHTDFLLTASLHPWDHAAGALICERAGAHVEMLDGGPYSADRRSGHLMVAPDRTTWNRLKKVFTFLLDQP</sequence>
<dbReference type="SUPFAM" id="SSF56655">
    <property type="entry name" value="Carbohydrate phosphatase"/>
    <property type="match status" value="1"/>
</dbReference>
<name>A0AAE3B7Q3_9RHOB</name>
<feature type="binding site" evidence="5">
    <location>
        <position position="108"/>
    </location>
    <ligand>
        <name>Mg(2+)</name>
        <dbReference type="ChEBI" id="CHEBI:18420"/>
        <label>1</label>
        <note>catalytic</note>
    </ligand>
</feature>
<evidence type="ECO:0000256" key="1">
    <source>
        <dbReference type="ARBA" id="ARBA00009759"/>
    </source>
</evidence>
<dbReference type="AlphaFoldDB" id="A0AAE3B7Q3"/>
<protein>
    <submittedName>
        <fullName evidence="6">Inositol monophosphatase</fullName>
    </submittedName>
</protein>
<dbReference type="EMBL" id="JAFBRM010000003">
    <property type="protein sequence ID" value="MBM1714781.1"/>
    <property type="molecule type" value="Genomic_DNA"/>
</dbReference>
<dbReference type="PROSITE" id="PS00630">
    <property type="entry name" value="IMP_2"/>
    <property type="match status" value="1"/>
</dbReference>
<reference evidence="6 7" key="1">
    <citation type="submission" date="2021-01" db="EMBL/GenBank/DDBJ databases">
        <title>Diatom-associated Roseobacters Show Island Model of Population Structure.</title>
        <authorList>
            <person name="Qu L."/>
            <person name="Feng X."/>
            <person name="Chen Y."/>
            <person name="Li L."/>
            <person name="Wang X."/>
            <person name="Hu Z."/>
            <person name="Wang H."/>
            <person name="Luo H."/>
        </authorList>
    </citation>
    <scope>NUCLEOTIDE SEQUENCE [LARGE SCALE GENOMIC DNA]</scope>
    <source>
        <strain evidence="6 7">TR60-84</strain>
    </source>
</reference>
<dbReference type="InterPro" id="IPR020583">
    <property type="entry name" value="Inositol_monoP_metal-BS"/>
</dbReference>
<dbReference type="InterPro" id="IPR000760">
    <property type="entry name" value="Inositol_monophosphatase-like"/>
</dbReference>
<feature type="binding site" evidence="5">
    <location>
        <position position="234"/>
    </location>
    <ligand>
        <name>Mg(2+)</name>
        <dbReference type="ChEBI" id="CHEBI:18420"/>
        <label>1</label>
        <note>catalytic</note>
    </ligand>
</feature>
<evidence type="ECO:0000313" key="7">
    <source>
        <dbReference type="Proteomes" id="UP000732193"/>
    </source>
</evidence>
<dbReference type="Gene3D" id="3.40.190.80">
    <property type="match status" value="1"/>
</dbReference>
<dbReference type="PANTHER" id="PTHR20854:SF4">
    <property type="entry name" value="INOSITOL-1-MONOPHOSPHATASE-RELATED"/>
    <property type="match status" value="1"/>
</dbReference>